<evidence type="ECO:0008006" key="4">
    <source>
        <dbReference type="Google" id="ProtNLM"/>
    </source>
</evidence>
<reference evidence="2 3" key="1">
    <citation type="submission" date="2024-04" db="EMBL/GenBank/DDBJ databases">
        <title>Phyllosticta paracitricarpa is synonymous to the EU quarantine fungus P. citricarpa based on phylogenomic analyses.</title>
        <authorList>
            <consortium name="Lawrence Berkeley National Laboratory"/>
            <person name="Van Ingen-Buijs V.A."/>
            <person name="Van Westerhoven A.C."/>
            <person name="Haridas S."/>
            <person name="Skiadas P."/>
            <person name="Martin F."/>
            <person name="Groenewald J.Z."/>
            <person name="Crous P.W."/>
            <person name="Seidl M.F."/>
        </authorList>
    </citation>
    <scope>NUCLEOTIDE SEQUENCE [LARGE SCALE GENOMIC DNA]</scope>
    <source>
        <strain evidence="2 3">CBS 122670</strain>
    </source>
</reference>
<protein>
    <recommendedName>
        <fullName evidence="4">Secreted protein</fullName>
    </recommendedName>
</protein>
<name>A0ABR1LYJ0_9PEZI</name>
<proteinExistence type="predicted"/>
<sequence>MFFFFFFFFFKCACLQAASIDLLGSTCTLPARANTLLHSPHVTSVCSSSHRPRSICTVAYFSHCLLKNHKSSVHPCLELGSSPSPTRHASFSSCAGRIRVAASHGFGSAVPNNSAPRRTPPIWNR</sequence>
<keyword evidence="1" id="KW-0732">Signal</keyword>
<feature type="chain" id="PRO_5047207181" description="Secreted protein" evidence="1">
    <location>
        <begin position="18"/>
        <end position="125"/>
    </location>
</feature>
<evidence type="ECO:0000313" key="3">
    <source>
        <dbReference type="Proteomes" id="UP001365128"/>
    </source>
</evidence>
<comment type="caution">
    <text evidence="2">The sequence shown here is derived from an EMBL/GenBank/DDBJ whole genome shotgun (WGS) entry which is preliminary data.</text>
</comment>
<dbReference type="EMBL" id="JBBPDW010000027">
    <property type="protein sequence ID" value="KAK7540224.1"/>
    <property type="molecule type" value="Genomic_DNA"/>
</dbReference>
<organism evidence="2 3">
    <name type="scientific">Phyllosticta citricarpa</name>
    <dbReference type="NCBI Taxonomy" id="55181"/>
    <lineage>
        <taxon>Eukaryota</taxon>
        <taxon>Fungi</taxon>
        <taxon>Dikarya</taxon>
        <taxon>Ascomycota</taxon>
        <taxon>Pezizomycotina</taxon>
        <taxon>Dothideomycetes</taxon>
        <taxon>Dothideomycetes incertae sedis</taxon>
        <taxon>Botryosphaeriales</taxon>
        <taxon>Phyllostictaceae</taxon>
        <taxon>Phyllosticta</taxon>
    </lineage>
</organism>
<keyword evidence="3" id="KW-1185">Reference proteome</keyword>
<evidence type="ECO:0000256" key="1">
    <source>
        <dbReference type="SAM" id="SignalP"/>
    </source>
</evidence>
<accession>A0ABR1LYJ0</accession>
<gene>
    <name evidence="2" type="ORF">IWX46DRAFT_200268</name>
</gene>
<feature type="signal peptide" evidence="1">
    <location>
        <begin position="1"/>
        <end position="17"/>
    </location>
</feature>
<evidence type="ECO:0000313" key="2">
    <source>
        <dbReference type="EMBL" id="KAK7540224.1"/>
    </source>
</evidence>
<dbReference type="Proteomes" id="UP001365128">
    <property type="component" value="Unassembled WGS sequence"/>
</dbReference>